<proteinExistence type="predicted"/>
<gene>
    <name evidence="2" type="ORF">C5F49_03345</name>
</gene>
<dbReference type="OrthoDB" id="10181at2157"/>
<dbReference type="RefSeq" id="WP_179363350.1">
    <property type="nucleotide sequence ID" value="NZ_CP026994.1"/>
</dbReference>
<reference evidence="2 3" key="1">
    <citation type="submission" date="2018-02" db="EMBL/GenBank/DDBJ databases">
        <title>Complete genome of Nitrosopumilus oxyclinae HCE1.</title>
        <authorList>
            <person name="Qin W."/>
            <person name="Zheng Y."/>
            <person name="Stahl D.A."/>
        </authorList>
    </citation>
    <scope>NUCLEOTIDE SEQUENCE [LARGE SCALE GENOMIC DNA]</scope>
    <source>
        <strain evidence="2 3">HCE1</strain>
    </source>
</reference>
<accession>A0A7D5R2S8</accession>
<organism evidence="2 3">
    <name type="scientific">Nitrosopumilus oxyclinae</name>
    <dbReference type="NCBI Taxonomy" id="1959104"/>
    <lineage>
        <taxon>Archaea</taxon>
        <taxon>Nitrososphaerota</taxon>
        <taxon>Nitrososphaeria</taxon>
        <taxon>Nitrosopumilales</taxon>
        <taxon>Nitrosopumilaceae</taxon>
        <taxon>Nitrosopumilus</taxon>
    </lineage>
</organism>
<dbReference type="GeneID" id="56060962"/>
<feature type="compositionally biased region" description="Basic and acidic residues" evidence="1">
    <location>
        <begin position="62"/>
        <end position="117"/>
    </location>
</feature>
<evidence type="ECO:0000256" key="1">
    <source>
        <dbReference type="SAM" id="MobiDB-lite"/>
    </source>
</evidence>
<dbReference type="EMBL" id="CP026994">
    <property type="protein sequence ID" value="QLH04458.1"/>
    <property type="molecule type" value="Genomic_DNA"/>
</dbReference>
<evidence type="ECO:0000313" key="2">
    <source>
        <dbReference type="EMBL" id="QLH04458.1"/>
    </source>
</evidence>
<protein>
    <submittedName>
        <fullName evidence="2">Uncharacterized protein</fullName>
    </submittedName>
</protein>
<dbReference type="KEGG" id="nox:C5F49_03345"/>
<feature type="region of interest" description="Disordered" evidence="1">
    <location>
        <begin position="59"/>
        <end position="138"/>
    </location>
</feature>
<sequence>MNKNIFVVFFTVSILLLGTISGPLTLIPADALKGQGVPSSQYGSATKGIVCGDRLCSEVEPEEKKAEPKTTPKVEPKVEKKAEPKAEKKEQVKTEKKESEKKKLDDKASSEQARYDETSLPPRTIKTGTITSIQDPGQGHENHQLALILPPSEKVYRGLFTFTSSEDVQLVALHGPLKEGEDKGQAIWSPDGKTKYALTFVPLNAKAGTWQFAGNALAVHTMNEDPFTVSYSVAYRERTLSDTVKSETITSVQDPGQGHENHQLAIILPPRTYAYFGTLGFSASEDVQLVALHGPLQPGQGAHGQAIWSPDGIKKYALTFVDKETAMGTWQFTGNAVALHTMKDTPFTVSYSIATGQ</sequence>
<keyword evidence="3" id="KW-1185">Reference proteome</keyword>
<evidence type="ECO:0000313" key="3">
    <source>
        <dbReference type="Proteomes" id="UP000509441"/>
    </source>
</evidence>
<dbReference type="AlphaFoldDB" id="A0A7D5R2S8"/>
<feature type="compositionally biased region" description="Polar residues" evidence="1">
    <location>
        <begin position="126"/>
        <end position="135"/>
    </location>
</feature>
<name>A0A7D5R2S8_9ARCH</name>
<dbReference type="Proteomes" id="UP000509441">
    <property type="component" value="Chromosome"/>
</dbReference>